<dbReference type="Gene3D" id="1.10.1200.10">
    <property type="entry name" value="ACP-like"/>
    <property type="match status" value="1"/>
</dbReference>
<keyword evidence="2" id="KW-0597">Phosphoprotein</keyword>
<organism evidence="4 5">
    <name type="scientific">Dactylosporangium roseum</name>
    <dbReference type="NCBI Taxonomy" id="47989"/>
    <lineage>
        <taxon>Bacteria</taxon>
        <taxon>Bacillati</taxon>
        <taxon>Actinomycetota</taxon>
        <taxon>Actinomycetes</taxon>
        <taxon>Micromonosporales</taxon>
        <taxon>Micromonosporaceae</taxon>
        <taxon>Dactylosporangium</taxon>
    </lineage>
</organism>
<name>A0ABY5ZAM9_9ACTN</name>
<dbReference type="SUPFAM" id="SSF56801">
    <property type="entry name" value="Acetyl-CoA synthetase-like"/>
    <property type="match status" value="1"/>
</dbReference>
<reference evidence="4" key="1">
    <citation type="submission" date="2021-04" db="EMBL/GenBank/DDBJ databases">
        <title>Biosynthetic gene clusters of Dactylosporangioum roseum.</title>
        <authorList>
            <person name="Hartkoorn R.C."/>
            <person name="Beaudoing E."/>
            <person name="Hot D."/>
            <person name="Moureu S."/>
        </authorList>
    </citation>
    <scope>NUCLEOTIDE SEQUENCE</scope>
    <source>
        <strain evidence="4">NRRL B-16295</strain>
    </source>
</reference>
<dbReference type="InterPro" id="IPR009081">
    <property type="entry name" value="PP-bd_ACP"/>
</dbReference>
<evidence type="ECO:0000256" key="1">
    <source>
        <dbReference type="ARBA" id="ARBA00022450"/>
    </source>
</evidence>
<dbReference type="Proteomes" id="UP001058271">
    <property type="component" value="Chromosome"/>
</dbReference>
<keyword evidence="1" id="KW-0596">Phosphopantetheine</keyword>
<sequence>MNDLPPATTTSLVELFAGTVREHPDAPAVSDDDRRYTYQELDAHADALARRLIAGGVGPEDRVGLHLRRGVDVVVAILGILKAGAAYLPVDTRYPAARRDHMLLDGDVRVVLTEPGRGERLAHLDRTVLEWRSGDGPAGPAPVVDIRPEQAACVLYTSGSTGRPKGTVLEHRQLVAFAADPALPALSTDDRTAQCASISFDTITFEVWRSLAGGAEIVVLPAIPDLLGSDLRRELRRRGITAMLAPAVAVNHVVRFDRDAFAGLRLLCSGGDVLLPATCRGLLSGEFGGRLFNLYGPTETTVACTGHEVARPPRDGAGVPIGGPLGGRRLYVLDPDLRPVAAGETGELYVGGAGVGRGYLGRPGRTAERFVPDVFAGDGSRMYATGDLVRDVGGGVLRYVGRIDSQLKISGYRVEPGEVEAALCRFPAVGEAAVTAVGATGERRLVAFLIRAGDRLSIRELRDFLAGEVLEHLVPSEFVVLDRMPTDPHGKRDWAELSRVADDRERLRDDYLEPRDDIERYLTRLWEDLLSVERVGARDDFFTLGGHSLLAVRARRIIQRDLGVPLAPEALFQCSVVADLADHIRPAKETVAS</sequence>
<dbReference type="Gene3D" id="2.30.38.10">
    <property type="entry name" value="Luciferase, Domain 3"/>
    <property type="match status" value="1"/>
</dbReference>
<dbReference type="PROSITE" id="PS00455">
    <property type="entry name" value="AMP_BINDING"/>
    <property type="match status" value="1"/>
</dbReference>
<dbReference type="NCBIfam" id="TIGR01733">
    <property type="entry name" value="AA-adenyl-dom"/>
    <property type="match status" value="1"/>
</dbReference>
<dbReference type="InterPro" id="IPR006162">
    <property type="entry name" value="Ppantetheine_attach_site"/>
</dbReference>
<dbReference type="PROSITE" id="PS50075">
    <property type="entry name" value="CARRIER"/>
    <property type="match status" value="1"/>
</dbReference>
<dbReference type="PROSITE" id="PS00012">
    <property type="entry name" value="PHOSPHOPANTETHEINE"/>
    <property type="match status" value="1"/>
</dbReference>
<dbReference type="PANTHER" id="PTHR45527:SF1">
    <property type="entry name" value="FATTY ACID SYNTHASE"/>
    <property type="match status" value="1"/>
</dbReference>
<feature type="domain" description="Carrier" evidence="3">
    <location>
        <begin position="513"/>
        <end position="588"/>
    </location>
</feature>
<evidence type="ECO:0000256" key="2">
    <source>
        <dbReference type="ARBA" id="ARBA00022553"/>
    </source>
</evidence>
<dbReference type="Pfam" id="PF00550">
    <property type="entry name" value="PP-binding"/>
    <property type="match status" value="1"/>
</dbReference>
<dbReference type="PANTHER" id="PTHR45527">
    <property type="entry name" value="NONRIBOSOMAL PEPTIDE SYNTHETASE"/>
    <property type="match status" value="1"/>
</dbReference>
<dbReference type="InterPro" id="IPR020845">
    <property type="entry name" value="AMP-binding_CS"/>
</dbReference>
<dbReference type="Pfam" id="PF00501">
    <property type="entry name" value="AMP-binding"/>
    <property type="match status" value="1"/>
</dbReference>
<dbReference type="EMBL" id="CP073721">
    <property type="protein sequence ID" value="UWZ39128.1"/>
    <property type="molecule type" value="Genomic_DNA"/>
</dbReference>
<dbReference type="InterPro" id="IPR000873">
    <property type="entry name" value="AMP-dep_synth/lig_dom"/>
</dbReference>
<dbReference type="InterPro" id="IPR036736">
    <property type="entry name" value="ACP-like_sf"/>
</dbReference>
<evidence type="ECO:0000259" key="3">
    <source>
        <dbReference type="PROSITE" id="PS50075"/>
    </source>
</evidence>
<protein>
    <submittedName>
        <fullName evidence="4">Non-ribosomal peptide synthetase</fullName>
    </submittedName>
</protein>
<dbReference type="Gene3D" id="3.30.300.30">
    <property type="match status" value="1"/>
</dbReference>
<evidence type="ECO:0000313" key="4">
    <source>
        <dbReference type="EMBL" id="UWZ39128.1"/>
    </source>
</evidence>
<dbReference type="InterPro" id="IPR025110">
    <property type="entry name" value="AMP-bd_C"/>
</dbReference>
<dbReference type="InterPro" id="IPR010071">
    <property type="entry name" value="AA_adenyl_dom"/>
</dbReference>
<keyword evidence="5" id="KW-1185">Reference proteome</keyword>
<proteinExistence type="predicted"/>
<accession>A0ABY5ZAM9</accession>
<dbReference type="InterPro" id="IPR045851">
    <property type="entry name" value="AMP-bd_C_sf"/>
</dbReference>
<dbReference type="SUPFAM" id="SSF47336">
    <property type="entry name" value="ACP-like"/>
    <property type="match status" value="1"/>
</dbReference>
<dbReference type="Gene3D" id="3.40.50.980">
    <property type="match status" value="2"/>
</dbReference>
<dbReference type="InterPro" id="IPR020806">
    <property type="entry name" value="PKS_PP-bd"/>
</dbReference>
<gene>
    <name evidence="4" type="ORF">Drose_13410</name>
</gene>
<evidence type="ECO:0000313" key="5">
    <source>
        <dbReference type="Proteomes" id="UP001058271"/>
    </source>
</evidence>
<dbReference type="Pfam" id="PF13193">
    <property type="entry name" value="AMP-binding_C"/>
    <property type="match status" value="1"/>
</dbReference>
<dbReference type="RefSeq" id="WP_260728529.1">
    <property type="nucleotide sequence ID" value="NZ_BAAABS010000015.1"/>
</dbReference>
<dbReference type="SMART" id="SM00823">
    <property type="entry name" value="PKS_PP"/>
    <property type="match status" value="1"/>
</dbReference>